<keyword evidence="4 9" id="KW-0812">Transmembrane</keyword>
<reference evidence="10 11" key="1">
    <citation type="submission" date="2018-08" db="EMBL/GenBank/DDBJ databases">
        <title>Fibrisoma montanum sp. nov., isolated from Danxia mountain soil.</title>
        <authorList>
            <person name="Huang Y."/>
        </authorList>
    </citation>
    <scope>NUCLEOTIDE SEQUENCE [LARGE SCALE GENOMIC DNA]</scope>
    <source>
        <strain evidence="10 11">HYT19</strain>
    </source>
</reference>
<evidence type="ECO:0000256" key="8">
    <source>
        <dbReference type="ARBA" id="ARBA00034708"/>
    </source>
</evidence>
<dbReference type="OrthoDB" id="445589at2"/>
<sequence length="333" mass="38731">MHAGKRYTFAEFVFWTRRDIYKLTLLSIIPTVLYHFFDFTFLALPWVPVAMLGTAVAFIVGFKNNANYNRLWEGRQIYGGIINNSRAFGVMVRDFLSTEQADDVRQLFYRHFAWLTALRYQLREPRTWESQNDVNNVEYQRLYTIPEREEKLDAVLRNYLSDDEHTYVLTKKNRATQLMALQSKHINALRGDLNDFQLMQLQTVVTTFYDLQGRAERIKNFPYPRNFSSISSILLYLFILLVPFGLLKEFNAMGQGTFLEGYTVWFNIPFATLLNWVFVSLDRVGDSSANPFEGGANDVPISNISRTIEIDMRDMLDETSLPAPITAQNNILM</sequence>
<accession>A0A418M3V3</accession>
<evidence type="ECO:0000256" key="1">
    <source>
        <dbReference type="ARBA" id="ARBA00004651"/>
    </source>
</evidence>
<keyword evidence="6" id="KW-0406">Ion transport</keyword>
<comment type="similarity">
    <text evidence="8">Belongs to the anion channel-forming bestrophin (TC 1.A.46) family.</text>
</comment>
<evidence type="ECO:0000256" key="5">
    <source>
        <dbReference type="ARBA" id="ARBA00022989"/>
    </source>
</evidence>
<name>A0A418M3V3_9BACT</name>
<protein>
    <submittedName>
        <fullName evidence="10">Multidrug transporter</fullName>
    </submittedName>
</protein>
<evidence type="ECO:0000313" key="11">
    <source>
        <dbReference type="Proteomes" id="UP000283523"/>
    </source>
</evidence>
<evidence type="ECO:0000313" key="10">
    <source>
        <dbReference type="EMBL" id="RIV20421.1"/>
    </source>
</evidence>
<proteinExistence type="inferred from homology"/>
<keyword evidence="5 9" id="KW-1133">Transmembrane helix</keyword>
<dbReference type="Proteomes" id="UP000283523">
    <property type="component" value="Unassembled WGS sequence"/>
</dbReference>
<dbReference type="PANTHER" id="PTHR33281">
    <property type="entry name" value="UPF0187 PROTEIN YNEE"/>
    <property type="match status" value="1"/>
</dbReference>
<comment type="subcellular location">
    <subcellularLocation>
        <location evidence="1">Cell membrane</location>
        <topology evidence="1">Multi-pass membrane protein</topology>
    </subcellularLocation>
</comment>
<dbReference type="GO" id="GO:0005886">
    <property type="term" value="C:plasma membrane"/>
    <property type="evidence" value="ECO:0007669"/>
    <property type="project" value="UniProtKB-SubCell"/>
</dbReference>
<dbReference type="AlphaFoldDB" id="A0A418M3V3"/>
<feature type="transmembrane region" description="Helical" evidence="9">
    <location>
        <begin position="262"/>
        <end position="281"/>
    </location>
</feature>
<evidence type="ECO:0000256" key="3">
    <source>
        <dbReference type="ARBA" id="ARBA00022475"/>
    </source>
</evidence>
<keyword evidence="7 9" id="KW-0472">Membrane</keyword>
<keyword evidence="3" id="KW-1003">Cell membrane</keyword>
<feature type="transmembrane region" description="Helical" evidence="9">
    <location>
        <begin position="43"/>
        <end position="62"/>
    </location>
</feature>
<dbReference type="RefSeq" id="WP_119669588.1">
    <property type="nucleotide sequence ID" value="NZ_QXED01000006.1"/>
</dbReference>
<feature type="transmembrane region" description="Helical" evidence="9">
    <location>
        <begin position="20"/>
        <end position="37"/>
    </location>
</feature>
<dbReference type="Pfam" id="PF25539">
    <property type="entry name" value="Bestrophin_2"/>
    <property type="match status" value="1"/>
</dbReference>
<evidence type="ECO:0000256" key="9">
    <source>
        <dbReference type="SAM" id="Phobius"/>
    </source>
</evidence>
<evidence type="ECO:0000256" key="2">
    <source>
        <dbReference type="ARBA" id="ARBA00022448"/>
    </source>
</evidence>
<keyword evidence="11" id="KW-1185">Reference proteome</keyword>
<gene>
    <name evidence="10" type="ORF">DYU11_20450</name>
</gene>
<comment type="caution">
    <text evidence="10">The sequence shown here is derived from an EMBL/GenBank/DDBJ whole genome shotgun (WGS) entry which is preliminary data.</text>
</comment>
<dbReference type="PANTHER" id="PTHR33281:SF19">
    <property type="entry name" value="VOLTAGE-DEPENDENT ANION CHANNEL-FORMING PROTEIN YNEE"/>
    <property type="match status" value="1"/>
</dbReference>
<evidence type="ECO:0000256" key="7">
    <source>
        <dbReference type="ARBA" id="ARBA00023136"/>
    </source>
</evidence>
<dbReference type="EMBL" id="QXED01000006">
    <property type="protein sequence ID" value="RIV20421.1"/>
    <property type="molecule type" value="Genomic_DNA"/>
</dbReference>
<dbReference type="GO" id="GO:0005254">
    <property type="term" value="F:chloride channel activity"/>
    <property type="evidence" value="ECO:0007669"/>
    <property type="project" value="InterPro"/>
</dbReference>
<feature type="transmembrane region" description="Helical" evidence="9">
    <location>
        <begin position="227"/>
        <end position="247"/>
    </location>
</feature>
<organism evidence="10 11">
    <name type="scientific">Fibrisoma montanum</name>
    <dbReference type="NCBI Taxonomy" id="2305895"/>
    <lineage>
        <taxon>Bacteria</taxon>
        <taxon>Pseudomonadati</taxon>
        <taxon>Bacteroidota</taxon>
        <taxon>Cytophagia</taxon>
        <taxon>Cytophagales</taxon>
        <taxon>Spirosomataceae</taxon>
        <taxon>Fibrisoma</taxon>
    </lineage>
</organism>
<keyword evidence="2" id="KW-0813">Transport</keyword>
<evidence type="ECO:0000256" key="4">
    <source>
        <dbReference type="ARBA" id="ARBA00022692"/>
    </source>
</evidence>
<evidence type="ECO:0000256" key="6">
    <source>
        <dbReference type="ARBA" id="ARBA00023065"/>
    </source>
</evidence>
<dbReference type="InterPro" id="IPR044669">
    <property type="entry name" value="YneE/VCCN1/2-like"/>
</dbReference>